<proteinExistence type="predicted"/>
<evidence type="ECO:0000313" key="2">
    <source>
        <dbReference type="Proteomes" id="UP000826212"/>
    </source>
</evidence>
<dbReference type="EMBL" id="CP081303">
    <property type="protein sequence ID" value="QZE15372.1"/>
    <property type="molecule type" value="Genomic_DNA"/>
</dbReference>
<accession>A0AC61NQ84</accession>
<evidence type="ECO:0000313" key="1">
    <source>
        <dbReference type="EMBL" id="QZE15372.1"/>
    </source>
</evidence>
<gene>
    <name evidence="1" type="ORF">K4L44_05935</name>
</gene>
<keyword evidence="2" id="KW-1185">Reference proteome</keyword>
<organism evidence="1 2">
    <name type="scientific">Halosquirtibacter laminarini</name>
    <dbReference type="NCBI Taxonomy" id="3374600"/>
    <lineage>
        <taxon>Bacteria</taxon>
        <taxon>Pseudomonadati</taxon>
        <taxon>Bacteroidota</taxon>
        <taxon>Bacteroidia</taxon>
        <taxon>Marinilabiliales</taxon>
        <taxon>Prolixibacteraceae</taxon>
        <taxon>Halosquirtibacter</taxon>
    </lineage>
</organism>
<dbReference type="Proteomes" id="UP000826212">
    <property type="component" value="Chromosome"/>
</dbReference>
<name>A0AC61NQ84_9BACT</name>
<reference evidence="1" key="1">
    <citation type="submission" date="2021-08" db="EMBL/GenBank/DDBJ databases">
        <title>Novel anaerobic bacterium isolated from sea squirt in East Sea, Republic of Korea.</title>
        <authorList>
            <person name="Nguyen T.H."/>
            <person name="Li Z."/>
            <person name="Lee Y.-J."/>
            <person name="Ko J."/>
            <person name="Kim S.-G."/>
        </authorList>
    </citation>
    <scope>NUCLEOTIDE SEQUENCE</scope>
    <source>
        <strain evidence="1">KCTC 25031</strain>
    </source>
</reference>
<sequence>MKTIDQLFQRINQLSTQQQTIQKKRLSNFRFDLTSKEMGAVIWNIAQLVAQQRNTPEYIIDDQNRKALNKLTYYLLGDERFGDGLHKGLFIRGPVGTGKTMLLEIVAEIFKLKRINLRIFNALEIASIMKSNDEAAKKRLLEGYIAIDDIGIEDVEYKVFGSTVRPIFDVISSRYATRRFTFITTNLTPTEIEARYGNRVRDRLREMTSQIVLNGESRRK</sequence>
<protein>
    <submittedName>
        <fullName evidence="1">Uncharacterized protein</fullName>
    </submittedName>
</protein>